<name>A0A411ZNT3_9FIRM</name>
<dbReference type="Pfam" id="PF04055">
    <property type="entry name" value="Radical_SAM"/>
    <property type="match status" value="1"/>
</dbReference>
<dbReference type="InterPro" id="IPR058240">
    <property type="entry name" value="rSAM_sf"/>
</dbReference>
<dbReference type="RefSeq" id="WP_118044715.1">
    <property type="nucleotide sequence ID" value="NZ_QRSS01000010.1"/>
</dbReference>
<evidence type="ECO:0000256" key="4">
    <source>
        <dbReference type="ARBA" id="ARBA00023014"/>
    </source>
</evidence>
<dbReference type="CDD" id="cd01335">
    <property type="entry name" value="Radical_SAM"/>
    <property type="match status" value="1"/>
</dbReference>
<dbReference type="InterPro" id="IPR013785">
    <property type="entry name" value="Aldolase_TIM"/>
</dbReference>
<keyword evidence="4" id="KW-0411">Iron-sulfur</keyword>
<dbReference type="GO" id="GO:0046872">
    <property type="term" value="F:metal ion binding"/>
    <property type="evidence" value="ECO:0007669"/>
    <property type="project" value="UniProtKB-KW"/>
</dbReference>
<organism evidence="7 8">
    <name type="scientific">Blautia obeum</name>
    <dbReference type="NCBI Taxonomy" id="40520"/>
    <lineage>
        <taxon>Bacteria</taxon>
        <taxon>Bacillati</taxon>
        <taxon>Bacillota</taxon>
        <taxon>Clostridia</taxon>
        <taxon>Lachnospirales</taxon>
        <taxon>Lachnospiraceae</taxon>
        <taxon>Blautia</taxon>
    </lineage>
</organism>
<dbReference type="SFLD" id="SFLDG01386">
    <property type="entry name" value="main_SPASM_domain-containing"/>
    <property type="match status" value="1"/>
</dbReference>
<dbReference type="GO" id="GO:0016491">
    <property type="term" value="F:oxidoreductase activity"/>
    <property type="evidence" value="ECO:0007669"/>
    <property type="project" value="InterPro"/>
</dbReference>
<dbReference type="SFLD" id="SFLDS00029">
    <property type="entry name" value="Radical_SAM"/>
    <property type="match status" value="1"/>
</dbReference>
<gene>
    <name evidence="7" type="primary">hxsB</name>
    <name evidence="7" type="ORF">DWZ12_09830</name>
</gene>
<reference evidence="7 8" key="1">
    <citation type="submission" date="2018-08" db="EMBL/GenBank/DDBJ databases">
        <title>A genome reference for cultivated species of the human gut microbiota.</title>
        <authorList>
            <person name="Zou Y."/>
            <person name="Xue W."/>
            <person name="Luo G."/>
        </authorList>
    </citation>
    <scope>NUCLEOTIDE SEQUENCE [LARGE SCALE GENOMIC DNA]</scope>
    <source>
        <strain evidence="7 8">AF29-2BH</strain>
    </source>
</reference>
<dbReference type="SFLD" id="SFLDG01067">
    <property type="entry name" value="SPASM/twitch_domain_containing"/>
    <property type="match status" value="1"/>
</dbReference>
<dbReference type="AlphaFoldDB" id="A0A411ZNT3"/>
<comment type="caution">
    <text evidence="7">The sequence shown here is derived from an EMBL/GenBank/DDBJ whole genome shotgun (WGS) entry which is preliminary data.</text>
</comment>
<protein>
    <submittedName>
        <fullName evidence="7">His-Xaa-Ser system radical SAM maturase HxsB</fullName>
    </submittedName>
</protein>
<keyword evidence="2" id="KW-0479">Metal-binding</keyword>
<comment type="similarity">
    <text evidence="5">Belongs to the radical SAM superfamily. Anaerobic sulfatase-maturating enzyme family.</text>
</comment>
<evidence type="ECO:0000259" key="6">
    <source>
        <dbReference type="PROSITE" id="PS51918"/>
    </source>
</evidence>
<evidence type="ECO:0000313" key="7">
    <source>
        <dbReference type="EMBL" id="RGQ04473.1"/>
    </source>
</evidence>
<dbReference type="GO" id="GO:0051536">
    <property type="term" value="F:iron-sulfur cluster binding"/>
    <property type="evidence" value="ECO:0007669"/>
    <property type="project" value="UniProtKB-KW"/>
</dbReference>
<dbReference type="PROSITE" id="PS51918">
    <property type="entry name" value="RADICAL_SAM"/>
    <property type="match status" value="1"/>
</dbReference>
<dbReference type="NCBIfam" id="TIGR03978">
    <property type="entry name" value="rSAM_paired_1"/>
    <property type="match status" value="1"/>
</dbReference>
<dbReference type="InterPro" id="IPR007197">
    <property type="entry name" value="rSAM"/>
</dbReference>
<proteinExistence type="inferred from homology"/>
<keyword evidence="1" id="KW-0949">S-adenosyl-L-methionine</keyword>
<dbReference type="PANTHER" id="PTHR43273">
    <property type="entry name" value="ANAEROBIC SULFATASE-MATURATING ENZYME HOMOLOG ASLB-RELATED"/>
    <property type="match status" value="1"/>
</dbReference>
<dbReference type="PANTHER" id="PTHR43273:SF3">
    <property type="entry name" value="ANAEROBIC SULFATASE-MATURATING ENZYME HOMOLOG ASLB-RELATED"/>
    <property type="match status" value="1"/>
</dbReference>
<dbReference type="InterPro" id="IPR023867">
    <property type="entry name" value="Sulphatase_maturase_rSAM"/>
</dbReference>
<feature type="domain" description="Radical SAM core" evidence="6">
    <location>
        <begin position="79"/>
        <end position="299"/>
    </location>
</feature>
<sequence>MKKNYFNYTRIKDKYLLTNDLGRYAFLSKEEMYRFLTDQLKPEEGLTTKLKENYFLYDTSDHAFVEEAGAAFREYRQNLFQGAALHIFVLTKQCNQQCVYCQASTDMERSSMSFETAERAVDVALQSPAKYITFEFQGGEPLMNFETLKHIVEYTEQQETDKVIDFSMVSNLMLLNDEKLMFLKEHGVSICTSLDGDEILHNRNRPYFKKNSFEVLKEKFHMVQQQELQISAIQTTTRYSFPRYKELVNQYVAYGMTQIFIRPLTPLGYAEQHWDSIGYSPEEFLDFYKNILEYIIQLNKNGTFIAEGHAKIFLNKVINHDAGNYMELRSPCGGAIGQMAYYHNGKVYSCDEARMLAEMGDDSFCLGNVYKDSYNDLMSSSVCKVLARASCLEGLSDCCDCAFHPYCGTCPVISYARYNTVYPALAEEYRCKIYKGIQLLLFKKIHEEPELMELFKTWCQ</sequence>
<dbReference type="SFLD" id="SFLDG01384">
    <property type="entry name" value="thioether_bond_formation_requi"/>
    <property type="match status" value="1"/>
</dbReference>
<evidence type="ECO:0000256" key="5">
    <source>
        <dbReference type="ARBA" id="ARBA00023601"/>
    </source>
</evidence>
<dbReference type="EMBL" id="QRSS01000010">
    <property type="protein sequence ID" value="RGQ04473.1"/>
    <property type="molecule type" value="Genomic_DNA"/>
</dbReference>
<dbReference type="Proteomes" id="UP000283585">
    <property type="component" value="Unassembled WGS sequence"/>
</dbReference>
<evidence type="ECO:0000256" key="3">
    <source>
        <dbReference type="ARBA" id="ARBA00023004"/>
    </source>
</evidence>
<keyword evidence="3" id="KW-0408">Iron</keyword>
<accession>A0A411ZNT3</accession>
<dbReference type="SUPFAM" id="SSF102114">
    <property type="entry name" value="Radical SAM enzymes"/>
    <property type="match status" value="1"/>
</dbReference>
<evidence type="ECO:0000313" key="8">
    <source>
        <dbReference type="Proteomes" id="UP000283585"/>
    </source>
</evidence>
<dbReference type="Gene3D" id="3.20.20.70">
    <property type="entry name" value="Aldolase class I"/>
    <property type="match status" value="1"/>
</dbReference>
<evidence type="ECO:0000256" key="2">
    <source>
        <dbReference type="ARBA" id="ARBA00022723"/>
    </source>
</evidence>
<evidence type="ECO:0000256" key="1">
    <source>
        <dbReference type="ARBA" id="ARBA00022691"/>
    </source>
</evidence>
<dbReference type="InterPro" id="IPR024023">
    <property type="entry name" value="rSAM_paired_HxsB"/>
</dbReference>